<keyword evidence="4" id="KW-1185">Reference proteome</keyword>
<keyword evidence="1" id="KW-0812">Transmembrane</keyword>
<dbReference type="EMBL" id="BTSX01000006">
    <property type="protein sequence ID" value="GMT05140.1"/>
    <property type="molecule type" value="Genomic_DNA"/>
</dbReference>
<organism evidence="3 4">
    <name type="scientific">Pristionchus entomophagus</name>
    <dbReference type="NCBI Taxonomy" id="358040"/>
    <lineage>
        <taxon>Eukaryota</taxon>
        <taxon>Metazoa</taxon>
        <taxon>Ecdysozoa</taxon>
        <taxon>Nematoda</taxon>
        <taxon>Chromadorea</taxon>
        <taxon>Rhabditida</taxon>
        <taxon>Rhabditina</taxon>
        <taxon>Diplogasteromorpha</taxon>
        <taxon>Diplogasteroidea</taxon>
        <taxon>Neodiplogasteridae</taxon>
        <taxon>Pristionchus</taxon>
    </lineage>
</organism>
<comment type="caution">
    <text evidence="3">The sequence shown here is derived from an EMBL/GenBank/DDBJ whole genome shotgun (WGS) entry which is preliminary data.</text>
</comment>
<gene>
    <name evidence="3" type="ORF">PENTCL1PPCAC_27314</name>
</gene>
<name>A0AAV5UFQ5_9BILA</name>
<keyword evidence="2" id="KW-0732">Signal</keyword>
<evidence type="ECO:0000256" key="1">
    <source>
        <dbReference type="SAM" id="Phobius"/>
    </source>
</evidence>
<evidence type="ECO:0000256" key="2">
    <source>
        <dbReference type="SAM" id="SignalP"/>
    </source>
</evidence>
<reference evidence="3" key="1">
    <citation type="submission" date="2023-10" db="EMBL/GenBank/DDBJ databases">
        <title>Genome assembly of Pristionchus species.</title>
        <authorList>
            <person name="Yoshida K."/>
            <person name="Sommer R.J."/>
        </authorList>
    </citation>
    <scope>NUCLEOTIDE SEQUENCE</scope>
    <source>
        <strain evidence="3">RS0144</strain>
    </source>
</reference>
<feature type="signal peptide" evidence="2">
    <location>
        <begin position="1"/>
        <end position="16"/>
    </location>
</feature>
<keyword evidence="1" id="KW-0472">Membrane</keyword>
<feature type="chain" id="PRO_5043719611" description="ZP domain-containing protein" evidence="2">
    <location>
        <begin position="17"/>
        <end position="417"/>
    </location>
</feature>
<keyword evidence="1" id="KW-1133">Transmembrane helix</keyword>
<feature type="transmembrane region" description="Helical" evidence="1">
    <location>
        <begin position="349"/>
        <end position="369"/>
    </location>
</feature>
<evidence type="ECO:0008006" key="5">
    <source>
        <dbReference type="Google" id="ProtNLM"/>
    </source>
</evidence>
<dbReference type="Proteomes" id="UP001432027">
    <property type="component" value="Unassembled WGS sequence"/>
</dbReference>
<protein>
    <recommendedName>
        <fullName evidence="5">ZP domain-containing protein</fullName>
    </recommendedName>
</protein>
<sequence>MGLLLRLSLLITVVSCQSDVAVELVGNYDRIITVCSEDRMEIHLRKDLEAGFSLEGDEPECKPVKGTFKDYDGKTVQVKTWSLPLKNGDGPCGLRYVPVEDSQMWMHETTMYGPDKKRTVSCTRTGVLDKRGARIVLEQMTPRLSELKSNGETVEVEKRATISAFFQHRFPIEASISLHPVQCWIVNEKKQTRRLVIDGGCPLLNNARNQTIVTLGSESADEATGDHPHIFFNADPSLFEHEDSTDMPPFRLQCNVMPCKGLPLNQQIIGVARCPAISKCQYNKKMTYIPTETFEINQDFSLTLSSSSIPPSDYRPLRGPIYPGEYWMRDMARREAKKTEETLSWKWCVLSWGGMSLLILIVALLLFSYQRCPKTESLKNYLCKHITTAQATIVHPEKKSSDPIFEEYASLPLQQVD</sequence>
<dbReference type="AlphaFoldDB" id="A0AAV5UFQ5"/>
<proteinExistence type="predicted"/>
<evidence type="ECO:0000313" key="4">
    <source>
        <dbReference type="Proteomes" id="UP001432027"/>
    </source>
</evidence>
<evidence type="ECO:0000313" key="3">
    <source>
        <dbReference type="EMBL" id="GMT05140.1"/>
    </source>
</evidence>
<accession>A0AAV5UFQ5</accession>